<dbReference type="SUPFAM" id="SSF54427">
    <property type="entry name" value="NTF2-like"/>
    <property type="match status" value="1"/>
</dbReference>
<dbReference type="AlphaFoldDB" id="A0A1H5H3U6"/>
<dbReference type="RefSeq" id="WP_073359400.1">
    <property type="nucleotide sequence ID" value="NZ_FNTL01000004.1"/>
</dbReference>
<proteinExistence type="predicted"/>
<accession>A0A1H5H3U6</accession>
<dbReference type="Proteomes" id="UP000183407">
    <property type="component" value="Unassembled WGS sequence"/>
</dbReference>
<gene>
    <name evidence="2" type="ORF">SAMN04490220_7054</name>
</gene>
<reference evidence="3" key="1">
    <citation type="submission" date="2016-10" db="EMBL/GenBank/DDBJ databases">
        <authorList>
            <person name="Varghese N."/>
        </authorList>
    </citation>
    <scope>NUCLEOTIDE SEQUENCE [LARGE SCALE GENOMIC DNA]</scope>
    <source>
        <strain evidence="3">DSM 44719</strain>
    </source>
</reference>
<evidence type="ECO:0000259" key="1">
    <source>
        <dbReference type="Pfam" id="PF12680"/>
    </source>
</evidence>
<name>A0A1H5H3U6_RHOJO</name>
<dbReference type="InterPro" id="IPR037401">
    <property type="entry name" value="SnoaL-like"/>
</dbReference>
<sequence length="132" mass="14463">MTTTAQITKDTADTVARFNDAFKRRDKAALAAVVHDDCLMVSAQPAPDGTAYVGKDPCVAFWAELMDDVSTRFEVQHVFADGEWAAVRWRYRFGPTDAESVLGVNVTRVSGGRVIEQLGYTKTPGEVLPLPE</sequence>
<evidence type="ECO:0000313" key="3">
    <source>
        <dbReference type="Proteomes" id="UP000183407"/>
    </source>
</evidence>
<protein>
    <submittedName>
        <fullName evidence="2">SnoaL-like domain-containing protein</fullName>
    </submittedName>
</protein>
<dbReference type="EMBL" id="FNTL01000004">
    <property type="protein sequence ID" value="SEE22414.1"/>
    <property type="molecule type" value="Genomic_DNA"/>
</dbReference>
<feature type="domain" description="SnoaL-like" evidence="1">
    <location>
        <begin position="15"/>
        <end position="116"/>
    </location>
</feature>
<organism evidence="2 3">
    <name type="scientific">Rhodococcus jostii</name>
    <dbReference type="NCBI Taxonomy" id="132919"/>
    <lineage>
        <taxon>Bacteria</taxon>
        <taxon>Bacillati</taxon>
        <taxon>Actinomycetota</taxon>
        <taxon>Actinomycetes</taxon>
        <taxon>Mycobacteriales</taxon>
        <taxon>Nocardiaceae</taxon>
        <taxon>Rhodococcus</taxon>
    </lineage>
</organism>
<dbReference type="Pfam" id="PF12680">
    <property type="entry name" value="SnoaL_2"/>
    <property type="match status" value="1"/>
</dbReference>
<dbReference type="Gene3D" id="3.10.450.50">
    <property type="match status" value="1"/>
</dbReference>
<dbReference type="OrthoDB" id="5185819at2"/>
<evidence type="ECO:0000313" key="2">
    <source>
        <dbReference type="EMBL" id="SEE22414.1"/>
    </source>
</evidence>
<dbReference type="InterPro" id="IPR032710">
    <property type="entry name" value="NTF2-like_dom_sf"/>
</dbReference>